<name>A0AAN6KN46_9PEZI</name>
<dbReference type="Pfam" id="PF00082">
    <property type="entry name" value="Peptidase_S8"/>
    <property type="match status" value="1"/>
</dbReference>
<dbReference type="GO" id="GO:0005576">
    <property type="term" value="C:extracellular region"/>
    <property type="evidence" value="ECO:0007669"/>
    <property type="project" value="UniProtKB-SubCell"/>
</dbReference>
<keyword evidence="8 16" id="KW-0732">Signal</keyword>
<keyword evidence="11 15" id="KW-0106">Calcium</keyword>
<dbReference type="SUPFAM" id="SSF54897">
    <property type="entry name" value="Protease propeptides/inhibitors"/>
    <property type="match status" value="1"/>
</dbReference>
<evidence type="ECO:0000256" key="12">
    <source>
        <dbReference type="ARBA" id="ARBA00023026"/>
    </source>
</evidence>
<dbReference type="PROSITE" id="PS00138">
    <property type="entry name" value="SUBTILASE_SER"/>
    <property type="match status" value="1"/>
</dbReference>
<organism evidence="18 19">
    <name type="scientific">Friedmanniomyces endolithicus</name>
    <dbReference type="NCBI Taxonomy" id="329885"/>
    <lineage>
        <taxon>Eukaryota</taxon>
        <taxon>Fungi</taxon>
        <taxon>Dikarya</taxon>
        <taxon>Ascomycota</taxon>
        <taxon>Pezizomycotina</taxon>
        <taxon>Dothideomycetes</taxon>
        <taxon>Dothideomycetidae</taxon>
        <taxon>Mycosphaerellales</taxon>
        <taxon>Teratosphaeriaceae</taxon>
        <taxon>Friedmanniomyces</taxon>
    </lineage>
</organism>
<proteinExistence type="predicted"/>
<comment type="catalytic activity">
    <reaction evidence="1">
        <text>Release of an N-terminal tripeptide from a polypeptide.</text>
        <dbReference type="EC" id="3.4.14.10"/>
    </reaction>
</comment>
<reference evidence="18" key="1">
    <citation type="submission" date="2023-06" db="EMBL/GenBank/DDBJ databases">
        <title>Black Yeasts Isolated from many extreme environments.</title>
        <authorList>
            <person name="Coleine C."/>
            <person name="Stajich J.E."/>
            <person name="Selbmann L."/>
        </authorList>
    </citation>
    <scope>NUCLEOTIDE SEQUENCE</scope>
    <source>
        <strain evidence="18">CCFEE 5200</strain>
    </source>
</reference>
<dbReference type="InterPro" id="IPR030400">
    <property type="entry name" value="Sedolisin_dom"/>
</dbReference>
<sequence>MLSVLNLLAIVLPASGAVHEALDVLPHGWKAIPGGVPKGMKMTMQVALSYQNIDQLEAKLAYVSTPCSPGYGKYIDVGEQTSMFTAPMEAQNNVTSWLQGCGASNIASDGSFVTFTTTVGQANTMLNTTFGLYTNGDAVKLRTMGYSIPDELSEMIDLVAPTTYFGNTKAQRRASAPASNAKRSDLAKRQLNASCEITIQYPISANRTQPYTLLSPQCLKELYNVTDYSVDVAAGSTIAFGSFLNQSASYSDLAMFEKIFDIPSQNFTVKALINGGVDNQNATTEQDGEANLDVQNIISIVDGLPVTEYITGGFPPFIPDLLEPNASLEANEPYLNYYQYLLAQPNSNLPYVISNSYGDNENTVPERYAQRVCNMIGMMGLRGRTILESSGDTGVGAICHANTGDMAPQFSPQFPGTCPYLTAVGGTQFFTSPESAWNASSGGFSNYFKTAWYQQDAVATYLDNYISSEAKAYYSSNNYTDFGGRGFPDISAHSLYPDYLTVIDGVPSPNGGTSAASPIVAAIFALLNDARFRAGEPALGFANPWLYETAANTSAINDVVNGAALGCGGVDLQTGAVLAGADIIPYATWNATIGWDPVTGLGTPNFGNMKDLALSSGCRY</sequence>
<evidence type="ECO:0000256" key="6">
    <source>
        <dbReference type="ARBA" id="ARBA00022670"/>
    </source>
</evidence>
<feature type="active site" description="Charge relay system" evidence="15">
    <location>
        <position position="289"/>
    </location>
</feature>
<dbReference type="Gene3D" id="3.40.50.200">
    <property type="entry name" value="Peptidase S8/S53 domain"/>
    <property type="match status" value="1"/>
</dbReference>
<dbReference type="InterPro" id="IPR023828">
    <property type="entry name" value="Peptidase_S8_Ser-AS"/>
</dbReference>
<keyword evidence="6 15" id="KW-0645">Protease</keyword>
<keyword evidence="14" id="KW-0325">Glycoprotein</keyword>
<feature type="active site" description="Charge relay system" evidence="15">
    <location>
        <position position="514"/>
    </location>
</feature>
<feature type="domain" description="Peptidase S53" evidence="17">
    <location>
        <begin position="213"/>
        <end position="616"/>
    </location>
</feature>
<dbReference type="InterPro" id="IPR000209">
    <property type="entry name" value="Peptidase_S8/S53_dom"/>
</dbReference>
<evidence type="ECO:0000256" key="4">
    <source>
        <dbReference type="ARBA" id="ARBA00012462"/>
    </source>
</evidence>
<evidence type="ECO:0000313" key="19">
    <source>
        <dbReference type="Proteomes" id="UP001175353"/>
    </source>
</evidence>
<dbReference type="PANTHER" id="PTHR14218:SF34">
    <property type="entry name" value="TRIPEPTIDYL-PEPTIDASE SED4"/>
    <property type="match status" value="1"/>
</dbReference>
<dbReference type="Proteomes" id="UP001175353">
    <property type="component" value="Unassembled WGS sequence"/>
</dbReference>
<comment type="caution">
    <text evidence="18">The sequence shown here is derived from an EMBL/GenBank/DDBJ whole genome shotgun (WGS) entry which is preliminary data.</text>
</comment>
<accession>A0AAN6KN46</accession>
<dbReference type="Pfam" id="PF09286">
    <property type="entry name" value="Pro-kuma_activ"/>
    <property type="match status" value="1"/>
</dbReference>
<keyword evidence="12" id="KW-0843">Virulence</keyword>
<dbReference type="EMBL" id="JAUJLE010000067">
    <property type="protein sequence ID" value="KAK0991197.1"/>
    <property type="molecule type" value="Genomic_DNA"/>
</dbReference>
<evidence type="ECO:0000256" key="9">
    <source>
        <dbReference type="ARBA" id="ARBA00022801"/>
    </source>
</evidence>
<keyword evidence="10 15" id="KW-0720">Serine protease</keyword>
<gene>
    <name evidence="18" type="ORF">LTR91_008612</name>
</gene>
<dbReference type="SMART" id="SM00944">
    <property type="entry name" value="Pro-kuma_activ"/>
    <property type="match status" value="1"/>
</dbReference>
<feature type="binding site" evidence="15">
    <location>
        <position position="596"/>
    </location>
    <ligand>
        <name>Ca(2+)</name>
        <dbReference type="ChEBI" id="CHEBI:29108"/>
    </ligand>
</feature>
<comment type="subcellular location">
    <subcellularLocation>
        <location evidence="3">Secreted</location>
        <location evidence="3">Extracellular space</location>
    </subcellularLocation>
</comment>
<dbReference type="PANTHER" id="PTHR14218">
    <property type="entry name" value="PROTEASE S8 TRIPEPTIDYL PEPTIDASE I CLN2"/>
    <property type="match status" value="1"/>
</dbReference>
<evidence type="ECO:0000256" key="7">
    <source>
        <dbReference type="ARBA" id="ARBA00022723"/>
    </source>
</evidence>
<dbReference type="CDD" id="cd11377">
    <property type="entry name" value="Pro-peptidase_S53"/>
    <property type="match status" value="1"/>
</dbReference>
<dbReference type="GO" id="GO:0006508">
    <property type="term" value="P:proteolysis"/>
    <property type="evidence" value="ECO:0007669"/>
    <property type="project" value="UniProtKB-KW"/>
</dbReference>
<keyword evidence="19" id="KW-1185">Reference proteome</keyword>
<dbReference type="GO" id="GO:0046872">
    <property type="term" value="F:metal ion binding"/>
    <property type="evidence" value="ECO:0007669"/>
    <property type="project" value="UniProtKB-UniRule"/>
</dbReference>
<dbReference type="GO" id="GO:0004252">
    <property type="term" value="F:serine-type endopeptidase activity"/>
    <property type="evidence" value="ECO:0007669"/>
    <property type="project" value="UniProtKB-UniRule"/>
</dbReference>
<evidence type="ECO:0000313" key="18">
    <source>
        <dbReference type="EMBL" id="KAK0991197.1"/>
    </source>
</evidence>
<dbReference type="InterPro" id="IPR050819">
    <property type="entry name" value="Tripeptidyl-peptidase_I"/>
</dbReference>
<feature type="binding site" evidence="15">
    <location>
        <position position="559"/>
    </location>
    <ligand>
        <name>Ca(2+)</name>
        <dbReference type="ChEBI" id="CHEBI:29108"/>
    </ligand>
</feature>
<dbReference type="EC" id="3.4.14.10" evidence="4"/>
<protein>
    <recommendedName>
        <fullName evidence="4">tripeptidyl-peptidase II</fullName>
        <ecNumber evidence="4">3.4.14.10</ecNumber>
    </recommendedName>
</protein>
<dbReference type="InterPro" id="IPR036852">
    <property type="entry name" value="Peptidase_S8/S53_dom_sf"/>
</dbReference>
<evidence type="ECO:0000256" key="1">
    <source>
        <dbReference type="ARBA" id="ARBA00001910"/>
    </source>
</evidence>
<comment type="cofactor">
    <cofactor evidence="15">
        <name>Ca(2+)</name>
        <dbReference type="ChEBI" id="CHEBI:29108"/>
    </cofactor>
    <text evidence="15">Binds 1 Ca(2+) ion per subunit.</text>
</comment>
<feature type="binding site" evidence="15">
    <location>
        <position position="594"/>
    </location>
    <ligand>
        <name>Ca(2+)</name>
        <dbReference type="ChEBI" id="CHEBI:29108"/>
    </ligand>
</feature>
<evidence type="ECO:0000256" key="14">
    <source>
        <dbReference type="ARBA" id="ARBA00023180"/>
    </source>
</evidence>
<dbReference type="GO" id="GO:0008240">
    <property type="term" value="F:tripeptidyl-peptidase activity"/>
    <property type="evidence" value="ECO:0007669"/>
    <property type="project" value="UniProtKB-EC"/>
</dbReference>
<keyword evidence="7 15" id="KW-0479">Metal-binding</keyword>
<feature type="active site" description="Charge relay system" evidence="15">
    <location>
        <position position="293"/>
    </location>
</feature>
<evidence type="ECO:0000256" key="2">
    <source>
        <dbReference type="ARBA" id="ARBA00002451"/>
    </source>
</evidence>
<evidence type="ECO:0000256" key="8">
    <source>
        <dbReference type="ARBA" id="ARBA00022729"/>
    </source>
</evidence>
<dbReference type="AlphaFoldDB" id="A0AAN6KN46"/>
<keyword evidence="9 15" id="KW-0378">Hydrolase</keyword>
<dbReference type="SUPFAM" id="SSF52743">
    <property type="entry name" value="Subtilisin-like"/>
    <property type="match status" value="1"/>
</dbReference>
<keyword evidence="5" id="KW-0964">Secreted</keyword>
<feature type="chain" id="PRO_5043001572" description="tripeptidyl-peptidase II" evidence="16">
    <location>
        <begin position="17"/>
        <end position="620"/>
    </location>
</feature>
<evidence type="ECO:0000256" key="5">
    <source>
        <dbReference type="ARBA" id="ARBA00022525"/>
    </source>
</evidence>
<feature type="binding site" evidence="15">
    <location>
        <position position="558"/>
    </location>
    <ligand>
        <name>Ca(2+)</name>
        <dbReference type="ChEBI" id="CHEBI:29108"/>
    </ligand>
</feature>
<comment type="function">
    <text evidence="2">Secreted tripeptidyl-peptidase which degrades proteins at acidic pHs and is involved in virulence.</text>
</comment>
<evidence type="ECO:0000256" key="15">
    <source>
        <dbReference type="PROSITE-ProRule" id="PRU01032"/>
    </source>
</evidence>
<feature type="signal peptide" evidence="16">
    <location>
        <begin position="1"/>
        <end position="16"/>
    </location>
</feature>
<dbReference type="InterPro" id="IPR015366">
    <property type="entry name" value="S53_propep"/>
</dbReference>
<keyword evidence="13" id="KW-0865">Zymogen</keyword>
<evidence type="ECO:0000259" key="17">
    <source>
        <dbReference type="PROSITE" id="PS51695"/>
    </source>
</evidence>
<evidence type="ECO:0000256" key="13">
    <source>
        <dbReference type="ARBA" id="ARBA00023145"/>
    </source>
</evidence>
<dbReference type="PROSITE" id="PS51695">
    <property type="entry name" value="SEDOLISIN"/>
    <property type="match status" value="1"/>
</dbReference>
<evidence type="ECO:0000256" key="3">
    <source>
        <dbReference type="ARBA" id="ARBA00004239"/>
    </source>
</evidence>
<dbReference type="CDD" id="cd04056">
    <property type="entry name" value="Peptidases_S53"/>
    <property type="match status" value="1"/>
</dbReference>
<evidence type="ECO:0000256" key="16">
    <source>
        <dbReference type="SAM" id="SignalP"/>
    </source>
</evidence>
<evidence type="ECO:0000256" key="10">
    <source>
        <dbReference type="ARBA" id="ARBA00022825"/>
    </source>
</evidence>
<evidence type="ECO:0000256" key="11">
    <source>
        <dbReference type="ARBA" id="ARBA00022837"/>
    </source>
</evidence>
<dbReference type="FunFam" id="3.40.50.200:FF:000015">
    <property type="entry name" value="Tripeptidyl peptidase A"/>
    <property type="match status" value="1"/>
</dbReference>